<evidence type="ECO:0000313" key="3">
    <source>
        <dbReference type="EMBL" id="KAH7041102.1"/>
    </source>
</evidence>
<evidence type="ECO:0000256" key="1">
    <source>
        <dbReference type="SAM" id="MobiDB-lite"/>
    </source>
</evidence>
<proteinExistence type="predicted"/>
<dbReference type="EMBL" id="JAGTJQ010000001">
    <property type="protein sequence ID" value="KAH7041102.1"/>
    <property type="molecule type" value="Genomic_DNA"/>
</dbReference>
<dbReference type="OrthoDB" id="5986190at2759"/>
<reference evidence="3" key="1">
    <citation type="journal article" date="2021" name="Nat. Commun.">
        <title>Genetic determinants of endophytism in the Arabidopsis root mycobiome.</title>
        <authorList>
            <person name="Mesny F."/>
            <person name="Miyauchi S."/>
            <person name="Thiergart T."/>
            <person name="Pickel B."/>
            <person name="Atanasova L."/>
            <person name="Karlsson M."/>
            <person name="Huettel B."/>
            <person name="Barry K.W."/>
            <person name="Haridas S."/>
            <person name="Chen C."/>
            <person name="Bauer D."/>
            <person name="Andreopoulos W."/>
            <person name="Pangilinan J."/>
            <person name="LaButti K."/>
            <person name="Riley R."/>
            <person name="Lipzen A."/>
            <person name="Clum A."/>
            <person name="Drula E."/>
            <person name="Henrissat B."/>
            <person name="Kohler A."/>
            <person name="Grigoriev I.V."/>
            <person name="Martin F.M."/>
            <person name="Hacquard S."/>
        </authorList>
    </citation>
    <scope>NUCLEOTIDE SEQUENCE</scope>
    <source>
        <strain evidence="3">MPI-CAGE-CH-0230</strain>
    </source>
</reference>
<gene>
    <name evidence="3" type="ORF">B0I36DRAFT_358302</name>
</gene>
<evidence type="ECO:0000313" key="4">
    <source>
        <dbReference type="Proteomes" id="UP000756346"/>
    </source>
</evidence>
<feature type="compositionally biased region" description="Low complexity" evidence="1">
    <location>
        <begin position="396"/>
        <end position="409"/>
    </location>
</feature>
<dbReference type="InterPro" id="IPR025676">
    <property type="entry name" value="Clr5_dom"/>
</dbReference>
<comment type="caution">
    <text evidence="3">The sequence shown here is derived from an EMBL/GenBank/DDBJ whole genome shotgun (WGS) entry which is preliminary data.</text>
</comment>
<dbReference type="Pfam" id="PF14420">
    <property type="entry name" value="Clr5"/>
    <property type="match status" value="1"/>
</dbReference>
<sequence>MQSPPAQVSAFPGTKGRTASSSPASANTAFKKKQYATPSQWQAQKATIKRLYLDENQTLPEVRAILETDYGFHATINMYKKRLRAWGFTKNIQESEAKSLLIDQLRHMNAQDTAGQIRLGGRQSSDKKLQRYLQRNPFLLWQVGATAQPHRPPASPGSPAASDDFPLTTTPLDSVDMCCSASMSHSLAVRLSAPASTRDLERTLLAVRYYIQTNKVISETPSTQWRRIMLGHSPNKPVLHLGADLIRFHDTFCFVADALNCGSNPAVAQLLQPHFDRIQSLLQQQHPDLISSMMRMSLDMAAKKRPELARIVHNYLLEMTPLTLTRNHPMAVVWASMRRWHMSEGDENMNEFRKAVMLASETEMVNALRARNITGLGTPEGPTTTSAVGATRSWPSKTPRSSISTSHSFSSEDDDVGDERITTSDHEDGYDHRRRRSSSSNSSKDSVTLAPAHEDGPWITERIRNWRDMHERWSQYQATMGNFDADISAIVSQTLDDLSVGRILRAEDGMRKVLEKQERIGKQNSKMAPSKASKKGQGSGSHRPSSGPQDDEDLRQGTTSFTTCSNDNGSNDDDIGVDDKRGKNPVLKLGSVPNLITWIILVLGMARVRVGDEAAAQDHFRWVIANADRRGDLVVRNIGMTMLKFITRDQERRQAHSGVGEHGQEGDEGCQHDLWKM</sequence>
<feature type="compositionally biased region" description="Basic and acidic residues" evidence="1">
    <location>
        <begin position="662"/>
        <end position="677"/>
    </location>
</feature>
<feature type="region of interest" description="Disordered" evidence="1">
    <location>
        <begin position="147"/>
        <end position="166"/>
    </location>
</feature>
<feature type="compositionally biased region" description="Low complexity" evidence="1">
    <location>
        <begin position="18"/>
        <end position="29"/>
    </location>
</feature>
<accession>A0A9P8YG54</accession>
<feature type="region of interest" description="Disordered" evidence="1">
    <location>
        <begin position="1"/>
        <end position="36"/>
    </location>
</feature>
<feature type="compositionally biased region" description="Low complexity" evidence="1">
    <location>
        <begin position="374"/>
        <end position="385"/>
    </location>
</feature>
<feature type="compositionally biased region" description="Basic and acidic residues" evidence="1">
    <location>
        <begin position="418"/>
        <end position="431"/>
    </location>
</feature>
<dbReference type="RefSeq" id="XP_046019157.1">
    <property type="nucleotide sequence ID" value="XM_046157946.1"/>
</dbReference>
<evidence type="ECO:0000259" key="2">
    <source>
        <dbReference type="Pfam" id="PF14420"/>
    </source>
</evidence>
<feature type="domain" description="Clr5" evidence="2">
    <location>
        <begin position="38"/>
        <end position="90"/>
    </location>
</feature>
<organism evidence="3 4">
    <name type="scientific">Microdochium trichocladiopsis</name>
    <dbReference type="NCBI Taxonomy" id="1682393"/>
    <lineage>
        <taxon>Eukaryota</taxon>
        <taxon>Fungi</taxon>
        <taxon>Dikarya</taxon>
        <taxon>Ascomycota</taxon>
        <taxon>Pezizomycotina</taxon>
        <taxon>Sordariomycetes</taxon>
        <taxon>Xylariomycetidae</taxon>
        <taxon>Xylariales</taxon>
        <taxon>Microdochiaceae</taxon>
        <taxon>Microdochium</taxon>
    </lineage>
</organism>
<dbReference type="PANTHER" id="PTHR38788">
    <property type="entry name" value="CLR5 DOMAIN-CONTAINING PROTEIN"/>
    <property type="match status" value="1"/>
</dbReference>
<dbReference type="Proteomes" id="UP000756346">
    <property type="component" value="Unassembled WGS sequence"/>
</dbReference>
<protein>
    <recommendedName>
        <fullName evidence="2">Clr5 domain-containing protein</fullName>
    </recommendedName>
</protein>
<dbReference type="PANTHER" id="PTHR38788:SF3">
    <property type="entry name" value="CLR5 DOMAIN-CONTAINING PROTEIN"/>
    <property type="match status" value="1"/>
</dbReference>
<keyword evidence="4" id="KW-1185">Reference proteome</keyword>
<name>A0A9P8YG54_9PEZI</name>
<feature type="region of interest" description="Disordered" evidence="1">
    <location>
        <begin position="654"/>
        <end position="677"/>
    </location>
</feature>
<dbReference type="GeneID" id="70187492"/>
<feature type="region of interest" description="Disordered" evidence="1">
    <location>
        <begin position="372"/>
        <end position="453"/>
    </location>
</feature>
<dbReference type="AlphaFoldDB" id="A0A9P8YG54"/>
<feature type="region of interest" description="Disordered" evidence="1">
    <location>
        <begin position="517"/>
        <end position="579"/>
    </location>
</feature>